<sequence length="169" mass="18584">MTTLFCTQELFSRLPASGQSASDDNRLGAWTAMPVPLAPVRMVLAVSDHARLPVALLAEPHDDLLERLPAALYELLLAIRFPADLARLERDAMQPMHVAPAGGRTALVFLEDYAVQLRTAWEQGLSRSPSELSLHLTTLATEHLEGRTPAQAARRRFQLLPDQTEALGL</sequence>
<dbReference type="Pfam" id="PF22016">
    <property type="entry name" value="DUF6933"/>
    <property type="match status" value="1"/>
</dbReference>
<protein>
    <recommendedName>
        <fullName evidence="1">DUF6933 domain-containing protein</fullName>
    </recommendedName>
</protein>
<accession>A0A4S3KZ92</accession>
<name>A0A4S3KZ92_9GAMM</name>
<feature type="domain" description="DUF6933" evidence="1">
    <location>
        <begin position="4"/>
        <end position="149"/>
    </location>
</feature>
<proteinExistence type="predicted"/>
<evidence type="ECO:0000313" key="2">
    <source>
        <dbReference type="EMBL" id="TCS96340.1"/>
    </source>
</evidence>
<dbReference type="InterPro" id="IPR053864">
    <property type="entry name" value="DUF6933"/>
</dbReference>
<dbReference type="EMBL" id="SMAF01000015">
    <property type="protein sequence ID" value="TCS96340.1"/>
    <property type="molecule type" value="Genomic_DNA"/>
</dbReference>
<comment type="caution">
    <text evidence="2">The sequence shown here is derived from an EMBL/GenBank/DDBJ whole genome shotgun (WGS) entry which is preliminary data.</text>
</comment>
<dbReference type="AlphaFoldDB" id="A0A4S3KZ92"/>
<evidence type="ECO:0000259" key="1">
    <source>
        <dbReference type="Pfam" id="PF22016"/>
    </source>
</evidence>
<gene>
    <name evidence="2" type="ORF">EDC25_11528</name>
</gene>
<dbReference type="RefSeq" id="WP_123522217.1">
    <property type="nucleotide sequence ID" value="NZ_JBHLWF010000012.1"/>
</dbReference>
<organism evidence="2 3">
    <name type="scientific">Pseudofulvimonas gallinarii</name>
    <dbReference type="NCBI Taxonomy" id="634155"/>
    <lineage>
        <taxon>Bacteria</taxon>
        <taxon>Pseudomonadati</taxon>
        <taxon>Pseudomonadota</taxon>
        <taxon>Gammaproteobacteria</taxon>
        <taxon>Lysobacterales</taxon>
        <taxon>Rhodanobacteraceae</taxon>
        <taxon>Pseudofulvimonas</taxon>
    </lineage>
</organism>
<keyword evidence="3" id="KW-1185">Reference proteome</keyword>
<evidence type="ECO:0000313" key="3">
    <source>
        <dbReference type="Proteomes" id="UP000294599"/>
    </source>
</evidence>
<dbReference type="OrthoDB" id="9801392at2"/>
<dbReference type="Proteomes" id="UP000294599">
    <property type="component" value="Unassembled WGS sequence"/>
</dbReference>
<reference evidence="2 3" key="1">
    <citation type="submission" date="2019-03" db="EMBL/GenBank/DDBJ databases">
        <title>Genomic Encyclopedia of Type Strains, Phase IV (KMG-IV): sequencing the most valuable type-strain genomes for metagenomic binning, comparative biology and taxonomic classification.</title>
        <authorList>
            <person name="Goeker M."/>
        </authorList>
    </citation>
    <scope>NUCLEOTIDE SEQUENCE [LARGE SCALE GENOMIC DNA]</scope>
    <source>
        <strain evidence="2 3">DSM 21944</strain>
    </source>
</reference>